<dbReference type="Pfam" id="PF13454">
    <property type="entry name" value="NAD_binding_9"/>
    <property type="match status" value="1"/>
</dbReference>
<dbReference type="PANTHER" id="PTHR40254">
    <property type="entry name" value="BLR0577 PROTEIN"/>
    <property type="match status" value="1"/>
</dbReference>
<protein>
    <submittedName>
        <fullName evidence="3">FAD/NAD(P)-binding protein</fullName>
    </submittedName>
</protein>
<dbReference type="EMBL" id="JBHUHD010000001">
    <property type="protein sequence ID" value="MFD2142583.1"/>
    <property type="molecule type" value="Genomic_DNA"/>
</dbReference>
<keyword evidence="1" id="KW-1133">Transmembrane helix</keyword>
<dbReference type="InterPro" id="IPR036188">
    <property type="entry name" value="FAD/NAD-bd_sf"/>
</dbReference>
<feature type="domain" description="FAD-dependent urate hydroxylase HpyO/Asp monooxygenase CreE-like FAD/NAD(P)-binding" evidence="2">
    <location>
        <begin position="11"/>
        <end position="161"/>
    </location>
</feature>
<dbReference type="Gene3D" id="3.50.50.60">
    <property type="entry name" value="FAD/NAD(P)-binding domain"/>
    <property type="match status" value="1"/>
</dbReference>
<accession>A0ABW4Z2G7</accession>
<dbReference type="InterPro" id="IPR052189">
    <property type="entry name" value="L-asp_N-monooxygenase_NS-form"/>
</dbReference>
<evidence type="ECO:0000256" key="1">
    <source>
        <dbReference type="SAM" id="Phobius"/>
    </source>
</evidence>
<dbReference type="RefSeq" id="WP_213353704.1">
    <property type="nucleotide sequence ID" value="NZ_JAHBGB010000037.1"/>
</dbReference>
<name>A0ABW4Z2G7_9HYPH</name>
<gene>
    <name evidence="3" type="ORF">ACFSNC_19425</name>
</gene>
<dbReference type="SUPFAM" id="SSF51905">
    <property type="entry name" value="FAD/NAD(P)-binding domain"/>
    <property type="match status" value="1"/>
</dbReference>
<dbReference type="InterPro" id="IPR038732">
    <property type="entry name" value="HpyO/CreE_NAD-binding"/>
</dbReference>
<evidence type="ECO:0000259" key="2">
    <source>
        <dbReference type="Pfam" id="PF13454"/>
    </source>
</evidence>
<evidence type="ECO:0000313" key="4">
    <source>
        <dbReference type="Proteomes" id="UP001597299"/>
    </source>
</evidence>
<organism evidence="3 4">
    <name type="scientific">Ancylobacter oerskovii</name>
    <dbReference type="NCBI Taxonomy" id="459519"/>
    <lineage>
        <taxon>Bacteria</taxon>
        <taxon>Pseudomonadati</taxon>
        <taxon>Pseudomonadota</taxon>
        <taxon>Alphaproteobacteria</taxon>
        <taxon>Hyphomicrobiales</taxon>
        <taxon>Xanthobacteraceae</taxon>
        <taxon>Ancylobacter</taxon>
    </lineage>
</organism>
<keyword evidence="4" id="KW-1185">Reference proteome</keyword>
<sequence>MSGAEIAVPVAILGGGFSGAAVAWHLLRLRPELDRVAVVEPRAEIGRGLAYSAADPAHRINVPASRMSLNPEAPDQFNDWLEASARLAADPAARMPDGRNFPARAVFGAYVAEAMAALGPRLLHVRAHAERVEPLPAGGYRVIASDGRRLRADVVVLAVTHVPPSPPALLQAALAGHPGFIADPWASEALARLVPDSRVLIVGTGLSMADIVASLDRLGHRGKVVAVSRRGLRSRGHPAAAHDPYGDFASDPARTTRELVRRVRAAVRAAEAEGKSWHCVLDQVRLQGSAIWQALPLAERARLLRHLRPFWDVHRFRIAPQVEAGLDRRIAEGTLAIRTASLTTAEVGARAGTEAGDGGIRIGLRDRRSGAVEVQEFDAVAVATGPAHGQVFASNPLLSALAQAGLARPDPLRLGIDVDRQGRALGTDGQARADLFVAGPLARGTFGELMGLPDVTNHAIRIAGEVAARLERGDAGKAA</sequence>
<evidence type="ECO:0000313" key="3">
    <source>
        <dbReference type="EMBL" id="MFD2142583.1"/>
    </source>
</evidence>
<proteinExistence type="predicted"/>
<feature type="transmembrane region" description="Helical" evidence="1">
    <location>
        <begin position="6"/>
        <end position="27"/>
    </location>
</feature>
<dbReference type="Proteomes" id="UP001597299">
    <property type="component" value="Unassembled WGS sequence"/>
</dbReference>
<reference evidence="4" key="1">
    <citation type="journal article" date="2019" name="Int. J. Syst. Evol. Microbiol.">
        <title>The Global Catalogue of Microorganisms (GCM) 10K type strain sequencing project: providing services to taxonomists for standard genome sequencing and annotation.</title>
        <authorList>
            <consortium name="The Broad Institute Genomics Platform"/>
            <consortium name="The Broad Institute Genome Sequencing Center for Infectious Disease"/>
            <person name="Wu L."/>
            <person name="Ma J."/>
        </authorList>
    </citation>
    <scope>NUCLEOTIDE SEQUENCE [LARGE SCALE GENOMIC DNA]</scope>
    <source>
        <strain evidence="4">CCM 7435</strain>
    </source>
</reference>
<keyword evidence="1" id="KW-0812">Transmembrane</keyword>
<comment type="caution">
    <text evidence="3">The sequence shown here is derived from an EMBL/GenBank/DDBJ whole genome shotgun (WGS) entry which is preliminary data.</text>
</comment>
<dbReference type="PANTHER" id="PTHR40254:SF1">
    <property type="entry name" value="BLR0577 PROTEIN"/>
    <property type="match status" value="1"/>
</dbReference>
<keyword evidence="1" id="KW-0472">Membrane</keyword>